<dbReference type="InterPro" id="IPR017961">
    <property type="entry name" value="DNA_pol_Y-fam_little_finger"/>
</dbReference>
<keyword evidence="6" id="KW-0479">Metal-binding</keyword>
<dbReference type="SUPFAM" id="SSF56672">
    <property type="entry name" value="DNA/RNA polymerases"/>
    <property type="match status" value="1"/>
</dbReference>
<dbReference type="GO" id="GO:0042276">
    <property type="term" value="P:error-prone translesion synthesis"/>
    <property type="evidence" value="ECO:0000318"/>
    <property type="project" value="GO_Central"/>
</dbReference>
<dbReference type="Gene3D" id="3.40.1170.60">
    <property type="match status" value="1"/>
</dbReference>
<feature type="compositionally biased region" description="Basic and acidic residues" evidence="12">
    <location>
        <begin position="860"/>
        <end position="869"/>
    </location>
</feature>
<dbReference type="GO" id="GO:0003684">
    <property type="term" value="F:damaged DNA binding"/>
    <property type="evidence" value="ECO:0007669"/>
    <property type="project" value="InterPro"/>
</dbReference>
<dbReference type="GO" id="GO:0046872">
    <property type="term" value="F:metal ion binding"/>
    <property type="evidence" value="ECO:0007669"/>
    <property type="project" value="UniProtKB-KW"/>
</dbReference>
<dbReference type="InterPro" id="IPR050116">
    <property type="entry name" value="DNA_polymerase-Y"/>
</dbReference>
<dbReference type="SUPFAM" id="SSF100879">
    <property type="entry name" value="Lesion bypass DNA polymerase (Y-family), little finger domain"/>
    <property type="match status" value="1"/>
</dbReference>
<dbReference type="Gramene" id="PNW86280">
    <property type="protein sequence ID" value="PNW86280"/>
    <property type="gene ID" value="CHLRE_02g079850v5"/>
</dbReference>
<feature type="domain" description="UmuC" evidence="13">
    <location>
        <begin position="196"/>
        <end position="377"/>
    </location>
</feature>
<feature type="region of interest" description="Disordered" evidence="12">
    <location>
        <begin position="604"/>
        <end position="626"/>
    </location>
</feature>
<evidence type="ECO:0000256" key="11">
    <source>
        <dbReference type="ARBA" id="ARBA00049244"/>
    </source>
</evidence>
<feature type="compositionally biased region" description="Low complexity" evidence="12">
    <location>
        <begin position="878"/>
        <end position="891"/>
    </location>
</feature>
<dbReference type="FunFam" id="1.10.150.810:FF:000003">
    <property type="entry name" value="DNA polymerase kappa subunit"/>
    <property type="match status" value="1"/>
</dbReference>
<keyword evidence="10" id="KW-0234">DNA repair</keyword>
<evidence type="ECO:0000256" key="8">
    <source>
        <dbReference type="ARBA" id="ARBA00022842"/>
    </source>
</evidence>
<evidence type="ECO:0000256" key="12">
    <source>
        <dbReference type="SAM" id="MobiDB-lite"/>
    </source>
</evidence>
<keyword evidence="8" id="KW-0460">Magnesium</keyword>
<feature type="compositionally biased region" description="Low complexity" evidence="12">
    <location>
        <begin position="722"/>
        <end position="739"/>
    </location>
</feature>
<feature type="region of interest" description="Disordered" evidence="12">
    <location>
        <begin position="82"/>
        <end position="105"/>
    </location>
</feature>
<dbReference type="STRING" id="3055.A0A2K3E0F1"/>
<feature type="compositionally biased region" description="Low complexity" evidence="12">
    <location>
        <begin position="560"/>
        <end position="578"/>
    </location>
</feature>
<evidence type="ECO:0000256" key="1">
    <source>
        <dbReference type="ARBA" id="ARBA00012417"/>
    </source>
</evidence>
<dbReference type="PANTHER" id="PTHR11076">
    <property type="entry name" value="DNA REPAIR POLYMERASE UMUC / TRANSFERASE FAMILY MEMBER"/>
    <property type="match status" value="1"/>
</dbReference>
<evidence type="ECO:0000259" key="13">
    <source>
        <dbReference type="PROSITE" id="PS50173"/>
    </source>
</evidence>
<dbReference type="InterPro" id="IPR043502">
    <property type="entry name" value="DNA/RNA_pol_sf"/>
</dbReference>
<evidence type="ECO:0000256" key="4">
    <source>
        <dbReference type="ARBA" id="ARBA00022695"/>
    </source>
</evidence>
<feature type="compositionally biased region" description="Gly residues" evidence="12">
    <location>
        <begin position="698"/>
        <end position="715"/>
    </location>
</feature>
<dbReference type="Gene3D" id="3.30.1490.100">
    <property type="entry name" value="DNA polymerase, Y-family, little finger domain"/>
    <property type="match status" value="1"/>
</dbReference>
<proteinExistence type="predicted"/>
<keyword evidence="3" id="KW-0808">Transferase</keyword>
<dbReference type="InParanoid" id="A0A2K3E0F1"/>
<reference evidence="14 15" key="1">
    <citation type="journal article" date="2007" name="Science">
        <title>The Chlamydomonas genome reveals the evolution of key animal and plant functions.</title>
        <authorList>
            <person name="Merchant S.S."/>
            <person name="Prochnik S.E."/>
            <person name="Vallon O."/>
            <person name="Harris E.H."/>
            <person name="Karpowicz S.J."/>
            <person name="Witman G.B."/>
            <person name="Terry A."/>
            <person name="Salamov A."/>
            <person name="Fritz-Laylin L.K."/>
            <person name="Marechal-Drouard L."/>
            <person name="Marshall W.F."/>
            <person name="Qu L.H."/>
            <person name="Nelson D.R."/>
            <person name="Sanderfoot A.A."/>
            <person name="Spalding M.H."/>
            <person name="Kapitonov V.V."/>
            <person name="Ren Q."/>
            <person name="Ferris P."/>
            <person name="Lindquist E."/>
            <person name="Shapiro H."/>
            <person name="Lucas S.M."/>
            <person name="Grimwood J."/>
            <person name="Schmutz J."/>
            <person name="Cardol P."/>
            <person name="Cerutti H."/>
            <person name="Chanfreau G."/>
            <person name="Chen C.L."/>
            <person name="Cognat V."/>
            <person name="Croft M.T."/>
            <person name="Dent R."/>
            <person name="Dutcher S."/>
            <person name="Fernandez E."/>
            <person name="Fukuzawa H."/>
            <person name="Gonzalez-Ballester D."/>
            <person name="Gonzalez-Halphen D."/>
            <person name="Hallmann A."/>
            <person name="Hanikenne M."/>
            <person name="Hippler M."/>
            <person name="Inwood W."/>
            <person name="Jabbari K."/>
            <person name="Kalanon M."/>
            <person name="Kuras R."/>
            <person name="Lefebvre P.A."/>
            <person name="Lemaire S.D."/>
            <person name="Lobanov A.V."/>
            <person name="Lohr M."/>
            <person name="Manuell A."/>
            <person name="Meier I."/>
            <person name="Mets L."/>
            <person name="Mittag M."/>
            <person name="Mittelmeier T."/>
            <person name="Moroney J.V."/>
            <person name="Moseley J."/>
            <person name="Napoli C."/>
            <person name="Nedelcu A.M."/>
            <person name="Niyogi K."/>
            <person name="Novoselov S.V."/>
            <person name="Paulsen I.T."/>
            <person name="Pazour G."/>
            <person name="Purton S."/>
            <person name="Ral J.P."/>
            <person name="Riano-Pachon D.M."/>
            <person name="Riekhof W."/>
            <person name="Rymarquis L."/>
            <person name="Schroda M."/>
            <person name="Stern D."/>
            <person name="Umen J."/>
            <person name="Willows R."/>
            <person name="Wilson N."/>
            <person name="Zimmer S.L."/>
            <person name="Allmer J."/>
            <person name="Balk J."/>
            <person name="Bisova K."/>
            <person name="Chen C.J."/>
            <person name="Elias M."/>
            <person name="Gendler K."/>
            <person name="Hauser C."/>
            <person name="Lamb M.R."/>
            <person name="Ledford H."/>
            <person name="Long J.C."/>
            <person name="Minagawa J."/>
            <person name="Page M.D."/>
            <person name="Pan J."/>
            <person name="Pootakham W."/>
            <person name="Roje S."/>
            <person name="Rose A."/>
            <person name="Stahlberg E."/>
            <person name="Terauchi A.M."/>
            <person name="Yang P."/>
            <person name="Ball S."/>
            <person name="Bowler C."/>
            <person name="Dieckmann C.L."/>
            <person name="Gladyshev V.N."/>
            <person name="Green P."/>
            <person name="Jorgensen R."/>
            <person name="Mayfield S."/>
            <person name="Mueller-Roeber B."/>
            <person name="Rajamani S."/>
            <person name="Sayre R.T."/>
            <person name="Brokstein P."/>
            <person name="Dubchak I."/>
            <person name="Goodstein D."/>
            <person name="Hornick L."/>
            <person name="Huang Y.W."/>
            <person name="Jhaveri J."/>
            <person name="Luo Y."/>
            <person name="Martinez D."/>
            <person name="Ngau W.C."/>
            <person name="Otillar B."/>
            <person name="Poliakov A."/>
            <person name="Porter A."/>
            <person name="Szajkowski L."/>
            <person name="Werner G."/>
            <person name="Zhou K."/>
            <person name="Grigoriev I.V."/>
            <person name="Rokhsar D.S."/>
            <person name="Grossman A.R."/>
        </authorList>
    </citation>
    <scope>NUCLEOTIDE SEQUENCE [LARGE SCALE GENOMIC DNA]</scope>
    <source>
        <strain evidence="15">CC-503</strain>
    </source>
</reference>
<evidence type="ECO:0000256" key="2">
    <source>
        <dbReference type="ARBA" id="ARBA00016178"/>
    </source>
</evidence>
<dbReference type="PaxDb" id="3055-EDP06652"/>
<dbReference type="EC" id="2.7.7.7" evidence="1"/>
<dbReference type="GeneID" id="5727282"/>
<dbReference type="RefSeq" id="XP_001701677.2">
    <property type="nucleotide sequence ID" value="XM_001701625.2"/>
</dbReference>
<dbReference type="GO" id="GO:0005634">
    <property type="term" value="C:nucleus"/>
    <property type="evidence" value="ECO:0000318"/>
    <property type="project" value="GO_Central"/>
</dbReference>
<evidence type="ECO:0000256" key="9">
    <source>
        <dbReference type="ARBA" id="ARBA00022932"/>
    </source>
</evidence>
<dbReference type="GO" id="GO:0006260">
    <property type="term" value="P:DNA replication"/>
    <property type="evidence" value="ECO:0007669"/>
    <property type="project" value="UniProtKB-KW"/>
</dbReference>
<evidence type="ECO:0000256" key="10">
    <source>
        <dbReference type="ARBA" id="ARBA00023204"/>
    </source>
</evidence>
<evidence type="ECO:0000313" key="14">
    <source>
        <dbReference type="EMBL" id="PNW86280.1"/>
    </source>
</evidence>
<evidence type="ECO:0000256" key="3">
    <source>
        <dbReference type="ARBA" id="ARBA00022679"/>
    </source>
</evidence>
<sequence length="965" mass="99679">MAGGYTLGGTEMADKQVPGLEPALATTADGASGAAACRGAASDVFLRPLGNPPDADNANLGVAGGRGTADGATDCGVAVAVPTNRGPGQLQPSPAPHQPQGADGPAWKDYQTVFTNAKAGMDGVDKARVQQVVWEMSKDSAHFKNEQRKQASVLERIERMKQRSAALTTMEITAAGRAMDARIAGCEARRDLTRTWLHVDMDCFYAAVHEREQPELKRLPVAVGGMGMISTANYVARRFGVRSAMPGFIGKRLCPKLVFVKPDFAKYTEAAAVVRGAFKQLDPDFESGGLDEAYLDVTGYCTRTATSGEEAATELRRLVKEVSGGLTCSVGVACNKMLAKICSDINKPDGQYVLPASRAAVMSFLDTLPVRKIPCIGKVTEQVLQGVLGVSTCGQLLAPASRCRLPLLFSEAAAGFFLEAALGLAPTRHGPKTDTSVDPGRKGLSHERTFRNMSAPAEQEAMAKQLVEALVADMAEEGIEGRNITLKLKLSTFEVHTRAATMPRHVRTVSDILPAVLRLLRAEMPVTLRLMGVRMAMLRKVNAGVKSPLARLLGLRNTAQHTDGQQATAAGTTPADATSPQPLGCGSAPPACAATAAVGLQAAASAPRPDGGSAGAAGPAASAPAGRLATGSVWPAAVAAAAAAGNAAVAHTTEPGGSPQLLAQGYGGHNDSKWGSDRLPAAPRLPRLQLLAHASAPGGSGHGPGPGSSCGGGGSTWAQGQPAGAGSAPTTPRTGIPGEAAGGQALGQPPRPPAAAAPGAAACHGEAWACAGAYAGGAGLWDTFEVEEEEHEAEEHTDIEEGQDLEDEAWPQQQDRSCFGGEADDATICILDSDDDDEGFPLHADQMDGRKQPQSWQQQERGHGEEAHSHVAHKRSAEPAATGPSGAAAGPGHKRPRCQGLVNVGEAGVSGAAVVGPGAGGAAATQPMPAAATWVCLVCTYARNRRQFLRCEMCDTRRGSSRTLT</sequence>
<feature type="region of interest" description="Disordered" evidence="12">
    <location>
        <begin position="650"/>
        <end position="680"/>
    </location>
</feature>
<dbReference type="PANTHER" id="PTHR11076:SF33">
    <property type="entry name" value="DNA POLYMERASE KAPPA"/>
    <property type="match status" value="1"/>
</dbReference>
<keyword evidence="4" id="KW-0548">Nucleotidyltransferase</keyword>
<dbReference type="Pfam" id="PF11799">
    <property type="entry name" value="IMS_C"/>
    <property type="match status" value="1"/>
</dbReference>
<dbReference type="Gene3D" id="3.30.70.270">
    <property type="match status" value="1"/>
</dbReference>
<dbReference type="InterPro" id="IPR001126">
    <property type="entry name" value="UmuC"/>
</dbReference>
<protein>
    <recommendedName>
        <fullName evidence="2">DNA polymerase kappa</fullName>
        <ecNumber evidence="1">2.7.7.7</ecNumber>
    </recommendedName>
</protein>
<feature type="region of interest" description="Disordered" evidence="12">
    <location>
        <begin position="560"/>
        <end position="583"/>
    </location>
</feature>
<gene>
    <name evidence="14" type="ORF">CHLRE_02g079850v5</name>
</gene>
<dbReference type="KEGG" id="cre:CHLRE_02g079850v5"/>
<dbReference type="InterPro" id="IPR043128">
    <property type="entry name" value="Rev_trsase/Diguanyl_cyclase"/>
</dbReference>
<dbReference type="FunFam" id="3.30.1490.100:FF:000004">
    <property type="entry name" value="DNA polymerase IV"/>
    <property type="match status" value="1"/>
</dbReference>
<evidence type="ECO:0000256" key="6">
    <source>
        <dbReference type="ARBA" id="ARBA00022723"/>
    </source>
</evidence>
<organism evidence="14 15">
    <name type="scientific">Chlamydomonas reinhardtii</name>
    <name type="common">Chlamydomonas smithii</name>
    <dbReference type="NCBI Taxonomy" id="3055"/>
    <lineage>
        <taxon>Eukaryota</taxon>
        <taxon>Viridiplantae</taxon>
        <taxon>Chlorophyta</taxon>
        <taxon>core chlorophytes</taxon>
        <taxon>Chlorophyceae</taxon>
        <taxon>CS clade</taxon>
        <taxon>Chlamydomonadales</taxon>
        <taxon>Chlamydomonadaceae</taxon>
        <taxon>Chlamydomonas</taxon>
    </lineage>
</organism>
<name>A0A2K3E0F1_CHLRE</name>
<feature type="region of interest" description="Disordered" evidence="12">
    <location>
        <begin position="787"/>
        <end position="899"/>
    </location>
</feature>
<keyword evidence="5" id="KW-0235">DNA replication</keyword>
<dbReference type="ExpressionAtlas" id="A0A2K3E0F1">
    <property type="expression patterns" value="baseline and differential"/>
</dbReference>
<dbReference type="Pfam" id="PF00817">
    <property type="entry name" value="IMS"/>
    <property type="match status" value="1"/>
</dbReference>
<dbReference type="AlphaFoldDB" id="A0A2K3E0F1"/>
<dbReference type="PROSITE" id="PS50173">
    <property type="entry name" value="UMUC"/>
    <property type="match status" value="1"/>
</dbReference>
<comment type="catalytic activity">
    <reaction evidence="11">
        <text>DNA(n) + a 2'-deoxyribonucleoside 5'-triphosphate = DNA(n+1) + diphosphate</text>
        <dbReference type="Rhea" id="RHEA:22508"/>
        <dbReference type="Rhea" id="RHEA-COMP:17339"/>
        <dbReference type="Rhea" id="RHEA-COMP:17340"/>
        <dbReference type="ChEBI" id="CHEBI:33019"/>
        <dbReference type="ChEBI" id="CHEBI:61560"/>
        <dbReference type="ChEBI" id="CHEBI:173112"/>
        <dbReference type="EC" id="2.7.7.7"/>
    </reaction>
</comment>
<evidence type="ECO:0000256" key="5">
    <source>
        <dbReference type="ARBA" id="ARBA00022705"/>
    </source>
</evidence>
<dbReference type="InterPro" id="IPR036775">
    <property type="entry name" value="DNA_pol_Y-fam_lit_finger_sf"/>
</dbReference>
<dbReference type="GO" id="GO:0006281">
    <property type="term" value="P:DNA repair"/>
    <property type="evidence" value="ECO:0007669"/>
    <property type="project" value="UniProtKB-KW"/>
</dbReference>
<dbReference type="GO" id="GO:0003887">
    <property type="term" value="F:DNA-directed DNA polymerase activity"/>
    <property type="evidence" value="ECO:0000318"/>
    <property type="project" value="GO_Central"/>
</dbReference>
<dbReference type="CDD" id="cd03586">
    <property type="entry name" value="PolY_Pol_IV_kappa"/>
    <property type="match status" value="1"/>
</dbReference>
<accession>A0A2K3E0F1</accession>
<feature type="compositionally biased region" description="Acidic residues" evidence="12">
    <location>
        <begin position="787"/>
        <end position="809"/>
    </location>
</feature>
<dbReference type="Proteomes" id="UP000006906">
    <property type="component" value="Chromosome 2"/>
</dbReference>
<keyword evidence="7" id="KW-0227">DNA damage</keyword>
<evidence type="ECO:0000256" key="7">
    <source>
        <dbReference type="ARBA" id="ARBA00022763"/>
    </source>
</evidence>
<dbReference type="InterPro" id="IPR022880">
    <property type="entry name" value="DNApol_IV"/>
</dbReference>
<keyword evidence="9" id="KW-0239">DNA-directed DNA polymerase</keyword>
<dbReference type="Gene3D" id="1.10.150.810">
    <property type="match status" value="2"/>
</dbReference>
<evidence type="ECO:0000313" key="15">
    <source>
        <dbReference type="Proteomes" id="UP000006906"/>
    </source>
</evidence>
<keyword evidence="15" id="KW-1185">Reference proteome</keyword>
<dbReference type="EMBL" id="CM008963">
    <property type="protein sequence ID" value="PNW86280.1"/>
    <property type="molecule type" value="Genomic_DNA"/>
</dbReference>
<feature type="region of interest" description="Disordered" evidence="12">
    <location>
        <begin position="694"/>
        <end position="758"/>
    </location>
</feature>
<dbReference type="OrthoDB" id="1747274at2759"/>
<dbReference type="FunFam" id="3.40.1170.60:FF:000012">
    <property type="entry name" value="Putative DNA-directed polymerase kappa"/>
    <property type="match status" value="1"/>
</dbReference>